<dbReference type="Proteomes" id="UP000249254">
    <property type="component" value="Unassembled WGS sequence"/>
</dbReference>
<reference evidence="3" key="1">
    <citation type="submission" date="2018-05" db="EMBL/GenBank/DDBJ databases">
        <authorList>
            <person name="Li X."/>
        </authorList>
    </citation>
    <scope>NUCLEOTIDE SEQUENCE [LARGE SCALE GENOMIC DNA]</scope>
    <source>
        <strain evidence="3">LX32</strain>
    </source>
</reference>
<feature type="domain" description="Aminoglycoside phosphotransferase" evidence="1">
    <location>
        <begin position="26"/>
        <end position="266"/>
    </location>
</feature>
<dbReference type="PANTHER" id="PTHR21310:SF57">
    <property type="entry name" value="BLR2944 PROTEIN"/>
    <property type="match status" value="1"/>
</dbReference>
<dbReference type="PANTHER" id="PTHR21310">
    <property type="entry name" value="AMINOGLYCOSIDE PHOSPHOTRANSFERASE-RELATED-RELATED"/>
    <property type="match status" value="1"/>
</dbReference>
<evidence type="ECO:0000313" key="2">
    <source>
        <dbReference type="EMBL" id="RAK55677.1"/>
    </source>
</evidence>
<dbReference type="InterPro" id="IPR051678">
    <property type="entry name" value="AGP_Transferase"/>
</dbReference>
<sequence>MTVDVPAALQKLAVRLSGEGARAVEAQRLSGGASMETWAFAIEGPKGREEMILRRRSGPYDAETSRSTSLAAEAALIRAVRAKDAPAPPLVHLCDEQDGLGEAHVTRRVAGETLGRKINTDARFDGVRPLLARQCGEVLARIHSVEPPAEAGLKFADAAVELDRYEEIYRVSGAERPVLELAFRHLRDHVPAPRAPVLLHGDFRNGNLMIDPEKGLAAVLDWELCHIGDPAEDLGWICVNSWRFGRPDRPVGGFGEYEDLLAGYEAAGGVPIPLERVRFWQALGSLKWGVMCLTMYMSWQSGATNSVERPMIGRRVSETEIDLVNILEAGL</sequence>
<evidence type="ECO:0000259" key="1">
    <source>
        <dbReference type="Pfam" id="PF01636"/>
    </source>
</evidence>
<dbReference type="GO" id="GO:0016740">
    <property type="term" value="F:transferase activity"/>
    <property type="evidence" value="ECO:0007669"/>
    <property type="project" value="UniProtKB-KW"/>
</dbReference>
<dbReference type="AlphaFoldDB" id="A0A328AMA8"/>
<comment type="caution">
    <text evidence="2">The sequence shown here is derived from an EMBL/GenBank/DDBJ whole genome shotgun (WGS) entry which is preliminary data.</text>
</comment>
<keyword evidence="2" id="KW-0808">Transferase</keyword>
<dbReference type="Gene3D" id="3.30.200.20">
    <property type="entry name" value="Phosphorylase Kinase, domain 1"/>
    <property type="match status" value="1"/>
</dbReference>
<accession>A0A328AMA8</accession>
<dbReference type="SUPFAM" id="SSF56112">
    <property type="entry name" value="Protein kinase-like (PK-like)"/>
    <property type="match status" value="1"/>
</dbReference>
<proteinExistence type="predicted"/>
<dbReference type="InterPro" id="IPR011009">
    <property type="entry name" value="Kinase-like_dom_sf"/>
</dbReference>
<organism evidence="2 3">
    <name type="scientific">Phenylobacterium soli</name>
    <dbReference type="NCBI Taxonomy" id="2170551"/>
    <lineage>
        <taxon>Bacteria</taxon>
        <taxon>Pseudomonadati</taxon>
        <taxon>Pseudomonadota</taxon>
        <taxon>Alphaproteobacteria</taxon>
        <taxon>Caulobacterales</taxon>
        <taxon>Caulobacteraceae</taxon>
        <taxon>Phenylobacterium</taxon>
    </lineage>
</organism>
<dbReference type="EMBL" id="QFYQ01000001">
    <property type="protein sequence ID" value="RAK55677.1"/>
    <property type="molecule type" value="Genomic_DNA"/>
</dbReference>
<name>A0A328AMA8_9CAUL</name>
<protein>
    <submittedName>
        <fullName evidence="2">Phosphotransferase family protein</fullName>
    </submittedName>
</protein>
<dbReference type="InterPro" id="IPR041726">
    <property type="entry name" value="ACAD10_11_N"/>
</dbReference>
<dbReference type="Gene3D" id="3.90.1200.10">
    <property type="match status" value="1"/>
</dbReference>
<dbReference type="OrthoDB" id="3806873at2"/>
<evidence type="ECO:0000313" key="3">
    <source>
        <dbReference type="Proteomes" id="UP000249254"/>
    </source>
</evidence>
<dbReference type="CDD" id="cd05154">
    <property type="entry name" value="ACAD10_11_N-like"/>
    <property type="match status" value="1"/>
</dbReference>
<dbReference type="RefSeq" id="WP_111529425.1">
    <property type="nucleotide sequence ID" value="NZ_JBHRSG010000003.1"/>
</dbReference>
<gene>
    <name evidence="2" type="ORF">DJ017_14745</name>
</gene>
<dbReference type="Pfam" id="PF01636">
    <property type="entry name" value="APH"/>
    <property type="match status" value="1"/>
</dbReference>
<keyword evidence="3" id="KW-1185">Reference proteome</keyword>
<dbReference type="InterPro" id="IPR002575">
    <property type="entry name" value="Aminoglycoside_PTrfase"/>
</dbReference>